<dbReference type="STRING" id="1802223.A2358_01415"/>
<accession>A0A1G2IXN0</accession>
<dbReference type="Pfam" id="PF02348">
    <property type="entry name" value="CTP_transf_3"/>
    <property type="match status" value="1"/>
</dbReference>
<dbReference type="EMBL" id="MHPJ01000001">
    <property type="protein sequence ID" value="OGZ79605.1"/>
    <property type="molecule type" value="Genomic_DNA"/>
</dbReference>
<evidence type="ECO:0008006" key="3">
    <source>
        <dbReference type="Google" id="ProtNLM"/>
    </source>
</evidence>
<dbReference type="CDD" id="cd02513">
    <property type="entry name" value="CMP-NeuAc_Synthase"/>
    <property type="match status" value="1"/>
</dbReference>
<dbReference type="GO" id="GO:0008781">
    <property type="term" value="F:N-acylneuraminate cytidylyltransferase activity"/>
    <property type="evidence" value="ECO:0007669"/>
    <property type="project" value="TreeGrafter"/>
</dbReference>
<dbReference type="Proteomes" id="UP000178650">
    <property type="component" value="Unassembled WGS sequence"/>
</dbReference>
<evidence type="ECO:0000313" key="1">
    <source>
        <dbReference type="EMBL" id="OGZ79605.1"/>
    </source>
</evidence>
<comment type="caution">
    <text evidence="1">The sequence shown here is derived from an EMBL/GenBank/DDBJ whole genome shotgun (WGS) entry which is preliminary data.</text>
</comment>
<dbReference type="Gene3D" id="3.90.550.10">
    <property type="entry name" value="Spore Coat Polysaccharide Biosynthesis Protein SpsA, Chain A"/>
    <property type="match status" value="1"/>
</dbReference>
<dbReference type="InterPro" id="IPR003329">
    <property type="entry name" value="Cytidylyl_trans"/>
</dbReference>
<proteinExistence type="predicted"/>
<dbReference type="PANTHER" id="PTHR21485">
    <property type="entry name" value="HAD SUPERFAMILY MEMBERS CMAS AND KDSC"/>
    <property type="match status" value="1"/>
</dbReference>
<evidence type="ECO:0000313" key="2">
    <source>
        <dbReference type="Proteomes" id="UP000178650"/>
    </source>
</evidence>
<name>A0A1G2IXN0_9BACT</name>
<sequence length="239" mass="27299">MPEKKQNVVAVIPARGGSKGVPGKNIKLLGGKPLISYVLEAAKKCQLIDRIIVSTDDEQIAEVAKKYGAEVPFMRPAELAEDATPTELVLKHAVEWLEQNEKYKTDIVVFFQLTDLPRTKGLIEKVVSRILEDDSLDSVFVATCTRKNYWRKKDGKWQRLAQDIMPYGPRQKKEPLYREDTGLACATRARFIKEGRRVGDNVDIIINDADFSIDINDPIDYWLAERYWERGIDLSKYEP</sequence>
<organism evidence="1 2">
    <name type="scientific">Candidatus Staskawiczbacteria bacterium RIFOXYB1_FULL_37_44</name>
    <dbReference type="NCBI Taxonomy" id="1802223"/>
    <lineage>
        <taxon>Bacteria</taxon>
        <taxon>Candidatus Staskawicziibacteriota</taxon>
    </lineage>
</organism>
<dbReference type="SUPFAM" id="SSF53448">
    <property type="entry name" value="Nucleotide-diphospho-sugar transferases"/>
    <property type="match status" value="1"/>
</dbReference>
<dbReference type="AlphaFoldDB" id="A0A1G2IXN0"/>
<dbReference type="InterPro" id="IPR029044">
    <property type="entry name" value="Nucleotide-diphossugar_trans"/>
</dbReference>
<reference evidence="1 2" key="1">
    <citation type="journal article" date="2016" name="Nat. Commun.">
        <title>Thousands of microbial genomes shed light on interconnected biogeochemical processes in an aquifer system.</title>
        <authorList>
            <person name="Anantharaman K."/>
            <person name="Brown C.T."/>
            <person name="Hug L.A."/>
            <person name="Sharon I."/>
            <person name="Castelle C.J."/>
            <person name="Probst A.J."/>
            <person name="Thomas B.C."/>
            <person name="Singh A."/>
            <person name="Wilkins M.J."/>
            <person name="Karaoz U."/>
            <person name="Brodie E.L."/>
            <person name="Williams K.H."/>
            <person name="Hubbard S.S."/>
            <person name="Banfield J.F."/>
        </authorList>
    </citation>
    <scope>NUCLEOTIDE SEQUENCE [LARGE SCALE GENOMIC DNA]</scope>
</reference>
<gene>
    <name evidence="1" type="ORF">A2358_01415</name>
</gene>
<dbReference type="PANTHER" id="PTHR21485:SF6">
    <property type="entry name" value="N-ACYLNEURAMINATE CYTIDYLYLTRANSFERASE-RELATED"/>
    <property type="match status" value="1"/>
</dbReference>
<protein>
    <recommendedName>
        <fullName evidence="3">Acylneuraminate cytidylyltransferase</fullName>
    </recommendedName>
</protein>
<dbReference type="InterPro" id="IPR050793">
    <property type="entry name" value="CMP-NeuNAc_synthase"/>
</dbReference>